<name>A0A4Y3IKN4_9VIBR</name>
<sequence length="95" mass="10979">MVETPTPYQRDYMKHIRGVILATDRGGYNCQSFLREEIIQVLSGENRGLAVPDRQTSNAQIFLDFSKKITTKFNFATCVVTNCFKSMRYKDTMNQ</sequence>
<dbReference type="Proteomes" id="UP000318242">
    <property type="component" value="Unassembled WGS sequence"/>
</dbReference>
<keyword evidence="2" id="KW-1185">Reference proteome</keyword>
<comment type="caution">
    <text evidence="1">The sequence shown here is derived from an EMBL/GenBank/DDBJ whole genome shotgun (WGS) entry which is preliminary data.</text>
</comment>
<proteinExistence type="predicted"/>
<accession>A0A4Y3IKN4</accession>
<dbReference type="EMBL" id="BJLH01000002">
    <property type="protein sequence ID" value="GEA59310.1"/>
    <property type="molecule type" value="Genomic_DNA"/>
</dbReference>
<gene>
    <name evidence="1" type="ORF">VCO01S_05030</name>
</gene>
<protein>
    <submittedName>
        <fullName evidence="1">Uncharacterized protein</fullName>
    </submittedName>
</protein>
<evidence type="ECO:0000313" key="2">
    <source>
        <dbReference type="Proteomes" id="UP000318242"/>
    </source>
</evidence>
<reference evidence="1 2" key="1">
    <citation type="submission" date="2019-06" db="EMBL/GenBank/DDBJ databases">
        <title>Whole genome shotgun sequence of Vibrio comitans NBRC 102076.</title>
        <authorList>
            <person name="Hosoyama A."/>
            <person name="Uohara A."/>
            <person name="Ohji S."/>
            <person name="Ichikawa N."/>
        </authorList>
    </citation>
    <scope>NUCLEOTIDE SEQUENCE [LARGE SCALE GENOMIC DNA]</scope>
    <source>
        <strain evidence="1 2">NBRC 102076</strain>
    </source>
</reference>
<dbReference type="AlphaFoldDB" id="A0A4Y3IKN4"/>
<organism evidence="1 2">
    <name type="scientific">Vibrio comitans NBRC 102076</name>
    <dbReference type="NCBI Taxonomy" id="1219078"/>
    <lineage>
        <taxon>Bacteria</taxon>
        <taxon>Pseudomonadati</taxon>
        <taxon>Pseudomonadota</taxon>
        <taxon>Gammaproteobacteria</taxon>
        <taxon>Vibrionales</taxon>
        <taxon>Vibrionaceae</taxon>
        <taxon>Vibrio</taxon>
    </lineage>
</organism>
<evidence type="ECO:0000313" key="1">
    <source>
        <dbReference type="EMBL" id="GEA59310.1"/>
    </source>
</evidence>